<dbReference type="EMBL" id="KI965480">
    <property type="protein sequence ID" value="EUD65291.1"/>
    <property type="molecule type" value="Genomic_DNA"/>
</dbReference>
<feature type="compositionally biased region" description="Low complexity" evidence="1">
    <location>
        <begin position="398"/>
        <end position="410"/>
    </location>
</feature>
<sequence length="440" mass="50125">MNSTRVGYNFPERLEKLLNQNETAAYCQDSTRNPNGICRLKTRKTPPEPVDKWIYDNSGKWDQIQNKRTLYLLSALICRDLEVWINSLHRTRRGNRDINLSGYSYTQYKKAFTKSPSTSEYDGDVSLLQWTRFGTGGIYSTRTRKNASFMICLDIIRIILMTLASIAWTEAEKAKQQGTIDICKKISEEFKEWGGEKVTKKIMTTWFRVEGEEKRKTRGLRVPEGSLYEAITRGINDTGQERDRVLCRVKQEGKGRRSQGVEYEEAGVGGRSRERREAPAATGTIPKELLGKLKKLATEDLRDEEAGLVSPEQGGEDRNPRTAMRIERQQLREGSSLRPLRSHLPQIRRCRTIGIDVGSEEDRRVLSGVLGVFLAAGVIYGVYRATRGKKATTRQPGKGRNTTGTRQGQTPEQGEPEKRRNSQETHRLGFYRVRLSSIRA</sequence>
<keyword evidence="4" id="KW-1185">Reference proteome</keyword>
<keyword evidence="2" id="KW-0472">Membrane</keyword>
<feature type="compositionally biased region" description="Basic and acidic residues" evidence="1">
    <location>
        <begin position="415"/>
        <end position="427"/>
    </location>
</feature>
<dbReference type="AlphaFoldDB" id="W7AJ20"/>
<evidence type="ECO:0000313" key="4">
    <source>
        <dbReference type="Proteomes" id="UP000030640"/>
    </source>
</evidence>
<organism evidence="3 4">
    <name type="scientific">Plasmodium inui San Antonio 1</name>
    <dbReference type="NCBI Taxonomy" id="1237626"/>
    <lineage>
        <taxon>Eukaryota</taxon>
        <taxon>Sar</taxon>
        <taxon>Alveolata</taxon>
        <taxon>Apicomplexa</taxon>
        <taxon>Aconoidasida</taxon>
        <taxon>Haemosporida</taxon>
        <taxon>Plasmodiidae</taxon>
        <taxon>Plasmodium</taxon>
        <taxon>Plasmodium (Plasmodium)</taxon>
    </lineage>
</organism>
<dbReference type="GeneID" id="20039508"/>
<protein>
    <submittedName>
        <fullName evidence="3">Uncharacterized protein</fullName>
    </submittedName>
</protein>
<feature type="region of interest" description="Disordered" evidence="1">
    <location>
        <begin position="257"/>
        <end position="284"/>
    </location>
</feature>
<reference evidence="3 4" key="1">
    <citation type="submission" date="2013-02" db="EMBL/GenBank/DDBJ databases">
        <title>The Genome Sequence of Plasmodium inui San Antonio 1.</title>
        <authorList>
            <consortium name="The Broad Institute Genome Sequencing Platform"/>
            <consortium name="The Broad Institute Genome Sequencing Center for Infectious Disease"/>
            <person name="Neafsey D."/>
            <person name="Cheeseman I."/>
            <person name="Volkman S."/>
            <person name="Adams J."/>
            <person name="Walker B."/>
            <person name="Young S.K."/>
            <person name="Zeng Q."/>
            <person name="Gargeya S."/>
            <person name="Fitzgerald M."/>
            <person name="Haas B."/>
            <person name="Abouelleil A."/>
            <person name="Alvarado L."/>
            <person name="Arachchi H.M."/>
            <person name="Berlin A.M."/>
            <person name="Chapman S.B."/>
            <person name="Dewar J."/>
            <person name="Goldberg J."/>
            <person name="Griggs A."/>
            <person name="Gujja S."/>
            <person name="Hansen M."/>
            <person name="Howarth C."/>
            <person name="Imamovic A."/>
            <person name="Larimer J."/>
            <person name="McCowan C."/>
            <person name="Murphy C."/>
            <person name="Neiman D."/>
            <person name="Pearson M."/>
            <person name="Priest M."/>
            <person name="Roberts A."/>
            <person name="Saif S."/>
            <person name="Shea T."/>
            <person name="Sisk P."/>
            <person name="Sykes S."/>
            <person name="Wortman J."/>
            <person name="Nusbaum C."/>
            <person name="Birren B."/>
        </authorList>
    </citation>
    <scope>NUCLEOTIDE SEQUENCE [LARGE SCALE GENOMIC DNA]</scope>
    <source>
        <strain evidence="3 4">San Antonio 1</strain>
    </source>
</reference>
<keyword evidence="2" id="KW-1133">Transmembrane helix</keyword>
<feature type="region of interest" description="Disordered" evidence="1">
    <location>
        <begin position="388"/>
        <end position="428"/>
    </location>
</feature>
<evidence type="ECO:0000313" key="3">
    <source>
        <dbReference type="EMBL" id="EUD65291.1"/>
    </source>
</evidence>
<accession>W7AJ20</accession>
<keyword evidence="2" id="KW-0812">Transmembrane</keyword>
<dbReference type="RefSeq" id="XP_008818041.1">
    <property type="nucleotide sequence ID" value="XM_008819819.1"/>
</dbReference>
<gene>
    <name evidence="3" type="ORF">C922_04234</name>
</gene>
<proteinExistence type="predicted"/>
<feature type="transmembrane region" description="Helical" evidence="2">
    <location>
        <begin position="365"/>
        <end position="383"/>
    </location>
</feature>
<dbReference type="Proteomes" id="UP000030640">
    <property type="component" value="Unassembled WGS sequence"/>
</dbReference>
<name>W7AJ20_9APIC</name>
<evidence type="ECO:0000256" key="2">
    <source>
        <dbReference type="SAM" id="Phobius"/>
    </source>
</evidence>
<evidence type="ECO:0000256" key="1">
    <source>
        <dbReference type="SAM" id="MobiDB-lite"/>
    </source>
</evidence>
<feature type="region of interest" description="Disordered" evidence="1">
    <location>
        <begin position="302"/>
        <end position="322"/>
    </location>
</feature>
<dbReference type="VEuPathDB" id="PlasmoDB:C922_04234"/>